<dbReference type="Gene3D" id="3.30.300.220">
    <property type="match status" value="1"/>
</dbReference>
<feature type="non-terminal residue" evidence="2">
    <location>
        <position position="1"/>
    </location>
</feature>
<dbReference type="PANTHER" id="PTHR48075">
    <property type="entry name" value="3-HYDROXYACYL-COA DEHYDROGENASE FAMILY PROTEIN"/>
    <property type="match status" value="1"/>
</dbReference>
<dbReference type="Pfam" id="PF00725">
    <property type="entry name" value="3HCDH"/>
    <property type="match status" value="2"/>
</dbReference>
<evidence type="ECO:0000259" key="1">
    <source>
        <dbReference type="Pfam" id="PF00725"/>
    </source>
</evidence>
<feature type="non-terminal residue" evidence="2">
    <location>
        <position position="203"/>
    </location>
</feature>
<proteinExistence type="predicted"/>
<accession>T1BL56</accession>
<dbReference type="InterPro" id="IPR006108">
    <property type="entry name" value="3HC_DH_C"/>
</dbReference>
<dbReference type="InterPro" id="IPR029045">
    <property type="entry name" value="ClpP/crotonase-like_dom_sf"/>
</dbReference>
<reference evidence="2" key="1">
    <citation type="submission" date="2013-08" db="EMBL/GenBank/DDBJ databases">
        <authorList>
            <person name="Mendez C."/>
            <person name="Richter M."/>
            <person name="Ferrer M."/>
            <person name="Sanchez J."/>
        </authorList>
    </citation>
    <scope>NUCLEOTIDE SEQUENCE</scope>
</reference>
<dbReference type="InterPro" id="IPR008927">
    <property type="entry name" value="6-PGluconate_DH-like_C_sf"/>
</dbReference>
<name>T1BL56_9ZZZZ</name>
<dbReference type="SUPFAM" id="SSF52096">
    <property type="entry name" value="ClpP/crotonase"/>
    <property type="match status" value="1"/>
</dbReference>
<protein>
    <submittedName>
        <fullName evidence="2">3-hydroxybutyryl-CoA dehydrogenase</fullName>
    </submittedName>
</protein>
<evidence type="ECO:0000313" key="2">
    <source>
        <dbReference type="EMBL" id="EQD54024.1"/>
    </source>
</evidence>
<organism evidence="2">
    <name type="scientific">mine drainage metagenome</name>
    <dbReference type="NCBI Taxonomy" id="410659"/>
    <lineage>
        <taxon>unclassified sequences</taxon>
        <taxon>metagenomes</taxon>
        <taxon>ecological metagenomes</taxon>
    </lineage>
</organism>
<reference evidence="2" key="2">
    <citation type="journal article" date="2014" name="ISME J.">
        <title>Microbial stratification in low pH oxic and suboxic macroscopic growths along an acid mine drainage.</title>
        <authorList>
            <person name="Mendez-Garcia C."/>
            <person name="Mesa V."/>
            <person name="Sprenger R.R."/>
            <person name="Richter M."/>
            <person name="Diez M.S."/>
            <person name="Solano J."/>
            <person name="Bargiela R."/>
            <person name="Golyshina O.V."/>
            <person name="Manteca A."/>
            <person name="Ramos J.L."/>
            <person name="Gallego J.R."/>
            <person name="Llorente I."/>
            <person name="Martins Dos Santos V.A."/>
            <person name="Jensen O.N."/>
            <person name="Pelaez A.I."/>
            <person name="Sanchez J."/>
            <person name="Ferrer M."/>
        </authorList>
    </citation>
    <scope>NUCLEOTIDE SEQUENCE</scope>
</reference>
<feature type="domain" description="3-hydroxyacyl-CoA dehydrogenase C-terminal" evidence="1">
    <location>
        <begin position="90"/>
        <end position="154"/>
    </location>
</feature>
<sequence>EAARLSGDGVASLATIEQVGRDLFGATLGPFELMNVTGIPIAFHAESSLHRAFGAAYAPAPKLEEQFRSGRPWPWKETAVEPERIAAVRERFLGLTIGIATQLVEEGVASAEATDRGAVVGLRRRFGPFALLNQVGIPEALRLVDAYARDRSGSFPVAAALRERAERGETAWPMRTVRVERHGPVVWVLLDRPEVLNSLNSDV</sequence>
<dbReference type="GO" id="GO:0006631">
    <property type="term" value="P:fatty acid metabolic process"/>
    <property type="evidence" value="ECO:0007669"/>
    <property type="project" value="InterPro"/>
</dbReference>
<feature type="domain" description="3-hydroxyacyl-CoA dehydrogenase C-terminal" evidence="1">
    <location>
        <begin position="1"/>
        <end position="71"/>
    </location>
</feature>
<dbReference type="GO" id="GO:0016616">
    <property type="term" value="F:oxidoreductase activity, acting on the CH-OH group of donors, NAD or NADP as acceptor"/>
    <property type="evidence" value="ECO:0007669"/>
    <property type="project" value="InterPro"/>
</dbReference>
<comment type="caution">
    <text evidence="2">The sequence shown here is derived from an EMBL/GenBank/DDBJ whole genome shotgun (WGS) entry which is preliminary data.</text>
</comment>
<dbReference type="InterPro" id="IPR013328">
    <property type="entry name" value="6PGD_dom2"/>
</dbReference>
<dbReference type="PANTHER" id="PTHR48075:SF5">
    <property type="entry name" value="3-HYDROXYBUTYRYL-COA DEHYDROGENASE"/>
    <property type="match status" value="1"/>
</dbReference>
<dbReference type="Gene3D" id="1.10.1040.10">
    <property type="entry name" value="N-(1-d-carboxylethyl)-l-norvaline Dehydrogenase, domain 2"/>
    <property type="match status" value="2"/>
</dbReference>
<dbReference type="EMBL" id="AUZZ01004338">
    <property type="protein sequence ID" value="EQD54024.1"/>
    <property type="molecule type" value="Genomic_DNA"/>
</dbReference>
<gene>
    <name evidence="2" type="ORF">B2A_06164</name>
</gene>
<dbReference type="SUPFAM" id="SSF48179">
    <property type="entry name" value="6-phosphogluconate dehydrogenase C-terminal domain-like"/>
    <property type="match status" value="2"/>
</dbReference>
<dbReference type="AlphaFoldDB" id="T1BL56"/>